<reference evidence="2" key="1">
    <citation type="journal article" date="2020" name="mSystems">
        <title>Genome- and Community-Level Interaction Insights into Carbon Utilization and Element Cycling Functions of Hydrothermarchaeota in Hydrothermal Sediment.</title>
        <authorList>
            <person name="Zhou Z."/>
            <person name="Liu Y."/>
            <person name="Xu W."/>
            <person name="Pan J."/>
            <person name="Luo Z.H."/>
            <person name="Li M."/>
        </authorList>
    </citation>
    <scope>NUCLEOTIDE SEQUENCE [LARGE SCALE GENOMIC DNA]</scope>
    <source>
        <strain evidence="2">SpSt-508</strain>
    </source>
</reference>
<evidence type="ECO:0000259" key="1">
    <source>
        <dbReference type="Pfam" id="PF04266"/>
    </source>
</evidence>
<dbReference type="CDD" id="cd06554">
    <property type="entry name" value="ASCH_ASC-1_like"/>
    <property type="match status" value="1"/>
</dbReference>
<dbReference type="EMBL" id="DSVQ01000001">
    <property type="protein sequence ID" value="HGT37683.1"/>
    <property type="molecule type" value="Genomic_DNA"/>
</dbReference>
<feature type="domain" description="ASCH" evidence="1">
    <location>
        <begin position="14"/>
        <end position="88"/>
    </location>
</feature>
<dbReference type="AlphaFoldDB" id="A0A7C4QLU0"/>
<gene>
    <name evidence="2" type="ORF">ENS64_00195</name>
</gene>
<dbReference type="Pfam" id="PF04266">
    <property type="entry name" value="ASCH"/>
    <property type="match status" value="1"/>
</dbReference>
<dbReference type="InterPro" id="IPR015947">
    <property type="entry name" value="PUA-like_sf"/>
</dbReference>
<dbReference type="Gene3D" id="2.30.130.30">
    <property type="entry name" value="Hypothetical protein"/>
    <property type="match status" value="1"/>
</dbReference>
<protein>
    <submittedName>
        <fullName evidence="2">ASCH domain-containing protein</fullName>
    </submittedName>
</protein>
<dbReference type="InterPro" id="IPR007374">
    <property type="entry name" value="ASCH_domain"/>
</dbReference>
<dbReference type="SUPFAM" id="SSF88697">
    <property type="entry name" value="PUA domain-like"/>
    <property type="match status" value="1"/>
</dbReference>
<organism evidence="2">
    <name type="scientific">Schlesneria paludicola</name>
    <dbReference type="NCBI Taxonomy" id="360056"/>
    <lineage>
        <taxon>Bacteria</taxon>
        <taxon>Pseudomonadati</taxon>
        <taxon>Planctomycetota</taxon>
        <taxon>Planctomycetia</taxon>
        <taxon>Planctomycetales</taxon>
        <taxon>Planctomycetaceae</taxon>
        <taxon>Schlesneria</taxon>
    </lineage>
</organism>
<proteinExistence type="predicted"/>
<accession>A0A7C4QLU0</accession>
<name>A0A7C4QLU0_9PLAN</name>
<comment type="caution">
    <text evidence="2">The sequence shown here is derived from an EMBL/GenBank/DDBJ whole genome shotgun (WGS) entry which is preliminary data.</text>
</comment>
<sequence>MTARRHPDPTLIALGIQQPWAEFILRGLKTIEIRSQPTHIRGTVYVYTSKRPSTMDAARQTARFHAIDVDRLPKGVLVGTVDIVDSRPCTAADAGPSLVPAEWLDQRYAWVLANPRRLRKPLEVRFLPYGVWFYPFRRRTGTEPNPRRRVNRR</sequence>
<evidence type="ECO:0000313" key="2">
    <source>
        <dbReference type="EMBL" id="HGT37683.1"/>
    </source>
</evidence>